<dbReference type="GO" id="GO:0016705">
    <property type="term" value="F:oxidoreductase activity, acting on paired donors, with incorporation or reduction of molecular oxygen"/>
    <property type="evidence" value="ECO:0007669"/>
    <property type="project" value="InterPro"/>
</dbReference>
<keyword evidence="8" id="KW-0256">Endoplasmic reticulum</keyword>
<evidence type="ECO:0000256" key="10">
    <source>
        <dbReference type="ARBA" id="ARBA00023002"/>
    </source>
</evidence>
<evidence type="ECO:0000256" key="2">
    <source>
        <dbReference type="ARBA" id="ARBA00003690"/>
    </source>
</evidence>
<dbReference type="OrthoDB" id="2789670at2759"/>
<dbReference type="CDD" id="cd11056">
    <property type="entry name" value="CYP6-like"/>
    <property type="match status" value="2"/>
</dbReference>
<evidence type="ECO:0000256" key="4">
    <source>
        <dbReference type="ARBA" id="ARBA00004406"/>
    </source>
</evidence>
<dbReference type="GO" id="GO:0020037">
    <property type="term" value="F:heme binding"/>
    <property type="evidence" value="ECO:0007669"/>
    <property type="project" value="InterPro"/>
</dbReference>
<keyword evidence="6 14" id="KW-0349">Heme</keyword>
<evidence type="ECO:0000256" key="12">
    <source>
        <dbReference type="ARBA" id="ARBA00023033"/>
    </source>
</evidence>
<evidence type="ECO:0000256" key="5">
    <source>
        <dbReference type="ARBA" id="ARBA00010617"/>
    </source>
</evidence>
<evidence type="ECO:0000256" key="14">
    <source>
        <dbReference type="PIRSR" id="PIRSR602401-1"/>
    </source>
</evidence>
<comment type="similarity">
    <text evidence="5">Belongs to the cytochrome P450 family.</text>
</comment>
<evidence type="ECO:0000256" key="6">
    <source>
        <dbReference type="ARBA" id="ARBA00022617"/>
    </source>
</evidence>
<dbReference type="PRINTS" id="PR00385">
    <property type="entry name" value="P450"/>
</dbReference>
<keyword evidence="9" id="KW-0492">Microsome</keyword>
<dbReference type="Gene3D" id="1.10.630.10">
    <property type="entry name" value="Cytochrome P450"/>
    <property type="match status" value="2"/>
</dbReference>
<accession>A0A1J1IUM0</accession>
<dbReference type="InterPro" id="IPR036396">
    <property type="entry name" value="Cyt_P450_sf"/>
</dbReference>
<gene>
    <name evidence="15" type="primary">similar to Cytochrome P450 9e2</name>
    <name evidence="15" type="ORF">CLUMA_CG015865</name>
</gene>
<comment type="function">
    <text evidence="2">May be involved in the metabolism of insect hormones and in the breakdown of synthetic insecticides.</text>
</comment>
<evidence type="ECO:0000256" key="3">
    <source>
        <dbReference type="ARBA" id="ARBA00004174"/>
    </source>
</evidence>
<name>A0A1J1IUM0_9DIPT</name>
<keyword evidence="13" id="KW-0472">Membrane</keyword>
<dbReference type="GO" id="GO:0005789">
    <property type="term" value="C:endoplasmic reticulum membrane"/>
    <property type="evidence" value="ECO:0007669"/>
    <property type="project" value="UniProtKB-SubCell"/>
</dbReference>
<sequence length="912" mass="104594">MIINATCHDRFIGFYGPMGSMTLIVKDPGMIKQIAIKDFDSFVNRDSNLFALDDLIQRSVLTLKDQKWKEMRSMLSPIYTSSKMKYMYELLVECVEEFVDVFGTKAKENNGVVQIATQDVFARVTADGISTTALGFKGDCVKNKDSEIYKIAEALEEDFSNPTTLTLSFLVPWLFKLLGMQLFRKSIHDFFLVNVIDEMKRRREGKIVRPDVIQLLVQAKEGQLKLESGDTEELNYTDSKLKKITNWTDKDLVAQAMVFFLGGFETTATLMQTISYELAHNPDVQQTLTNEVDDMLDNLNGKTISYDQLNQMKFLEMVVNETLRKWPSFRATTRTTFKDYTLKNEENGKTYKIIQGTDIIFPIGDIQNDPKFFPNPEKFDPYRFSDENKSKIETGSYIPFGMGPRNCIGSRFALLEAKLLLFYVMSRFSIVKTDKTPDKLTFTFGNVGFNETIYVGLKLRKFIGFYGPMGSMTLIVKDPGMIKQIAIKDFDSFVNRDSNSFALDDLIERSVLTLKDQKWKEMRSMLSPIYTSSKMKYMYGLLVECVEEFVDVFGTKAKENNGVVQIATQDVFARVTADGISTTALGFKGDCVKNKDSEIYKIAEALEEDFSNPRTLTVPFLDPWLYKLLGMQVFRKSIDDFFLVNVIDEMKRRREGKIVRPDVIQLLVQAKEGQLKLESGDTEELNYTDSKLKKITNWTDKDLVAQAMVFFLGGFETTATLMQTISYELAHNPDVQQTLTNEVDDMLDNLNGKTISYDQLNQMKFLEMVVNETLRKWPSFRTTTRTTFKDYILKNEENGKTYKILQGTDIIFPIGDIQNDPKFFPNPEKFDPYRFSDENKSKIETGSYIPFGMGPRNCIGSRYALLEAKLLLFYVMSRFSIVKTDKTPDKLTFTFGNVGFNETIYVGLKLRK</sequence>
<evidence type="ECO:0000256" key="13">
    <source>
        <dbReference type="ARBA" id="ARBA00023136"/>
    </source>
</evidence>
<keyword evidence="12" id="KW-0503">Monooxygenase</keyword>
<proteinExistence type="inferred from homology"/>
<dbReference type="STRING" id="568069.A0A1J1IUM0"/>
<evidence type="ECO:0000256" key="9">
    <source>
        <dbReference type="ARBA" id="ARBA00022848"/>
    </source>
</evidence>
<keyword evidence="11 14" id="KW-0408">Iron</keyword>
<dbReference type="InterPro" id="IPR002401">
    <property type="entry name" value="Cyt_P450_E_grp-I"/>
</dbReference>
<evidence type="ECO:0000256" key="11">
    <source>
        <dbReference type="ARBA" id="ARBA00023004"/>
    </source>
</evidence>
<feature type="binding site" description="axial binding residue" evidence="14">
    <location>
        <position position="407"/>
    </location>
    <ligand>
        <name>heme</name>
        <dbReference type="ChEBI" id="CHEBI:30413"/>
    </ligand>
    <ligandPart>
        <name>Fe</name>
        <dbReference type="ChEBI" id="CHEBI:18248"/>
    </ligandPart>
</feature>
<dbReference type="PRINTS" id="PR00463">
    <property type="entry name" value="EP450I"/>
</dbReference>
<evidence type="ECO:0000256" key="7">
    <source>
        <dbReference type="ARBA" id="ARBA00022723"/>
    </source>
</evidence>
<keyword evidence="10" id="KW-0560">Oxidoreductase</keyword>
<evidence type="ECO:0000313" key="16">
    <source>
        <dbReference type="Proteomes" id="UP000183832"/>
    </source>
</evidence>
<dbReference type="EMBL" id="CVRI01000058">
    <property type="protein sequence ID" value="CRL02830.1"/>
    <property type="molecule type" value="Genomic_DNA"/>
</dbReference>
<evidence type="ECO:0000313" key="15">
    <source>
        <dbReference type="EMBL" id="CRL02830.1"/>
    </source>
</evidence>
<dbReference type="Proteomes" id="UP000183832">
    <property type="component" value="Unassembled WGS sequence"/>
</dbReference>
<dbReference type="FunFam" id="1.10.630.10:FF:000003">
    <property type="entry name" value="cytochrome P450 3A12-like isoform X2"/>
    <property type="match status" value="1"/>
</dbReference>
<keyword evidence="7 14" id="KW-0479">Metal-binding</keyword>
<comment type="subcellular location">
    <subcellularLocation>
        <location evidence="4">Endoplasmic reticulum membrane</location>
        <topology evidence="4">Peripheral membrane protein</topology>
    </subcellularLocation>
    <subcellularLocation>
        <location evidence="3">Microsome membrane</location>
        <topology evidence="3">Peripheral membrane protein</topology>
    </subcellularLocation>
</comment>
<comment type="cofactor">
    <cofactor evidence="1 14">
        <name>heme</name>
        <dbReference type="ChEBI" id="CHEBI:30413"/>
    </cofactor>
</comment>
<organism evidence="15 16">
    <name type="scientific">Clunio marinus</name>
    <dbReference type="NCBI Taxonomy" id="568069"/>
    <lineage>
        <taxon>Eukaryota</taxon>
        <taxon>Metazoa</taxon>
        <taxon>Ecdysozoa</taxon>
        <taxon>Arthropoda</taxon>
        <taxon>Hexapoda</taxon>
        <taxon>Insecta</taxon>
        <taxon>Pterygota</taxon>
        <taxon>Neoptera</taxon>
        <taxon>Endopterygota</taxon>
        <taxon>Diptera</taxon>
        <taxon>Nematocera</taxon>
        <taxon>Chironomoidea</taxon>
        <taxon>Chironomidae</taxon>
        <taxon>Clunio</taxon>
    </lineage>
</organism>
<dbReference type="AlphaFoldDB" id="A0A1J1IUM0"/>
<dbReference type="SUPFAM" id="SSF48264">
    <property type="entry name" value="Cytochrome P450"/>
    <property type="match status" value="2"/>
</dbReference>
<keyword evidence="16" id="KW-1185">Reference proteome</keyword>
<dbReference type="PANTHER" id="PTHR24292">
    <property type="entry name" value="CYTOCHROME P450"/>
    <property type="match status" value="1"/>
</dbReference>
<protein>
    <submittedName>
        <fullName evidence="15">CLUMA_CG015865, isoform A</fullName>
    </submittedName>
</protein>
<dbReference type="InterPro" id="IPR017972">
    <property type="entry name" value="Cyt_P450_CS"/>
</dbReference>
<evidence type="ECO:0000256" key="1">
    <source>
        <dbReference type="ARBA" id="ARBA00001971"/>
    </source>
</evidence>
<dbReference type="GO" id="GO:0004497">
    <property type="term" value="F:monooxygenase activity"/>
    <property type="evidence" value="ECO:0007669"/>
    <property type="project" value="UniProtKB-KW"/>
</dbReference>
<dbReference type="PANTHER" id="PTHR24292:SF54">
    <property type="entry name" value="CYP9F3-RELATED"/>
    <property type="match status" value="1"/>
</dbReference>
<dbReference type="InterPro" id="IPR001128">
    <property type="entry name" value="Cyt_P450"/>
</dbReference>
<evidence type="ECO:0000256" key="8">
    <source>
        <dbReference type="ARBA" id="ARBA00022824"/>
    </source>
</evidence>
<dbReference type="GO" id="GO:0005506">
    <property type="term" value="F:iron ion binding"/>
    <property type="evidence" value="ECO:0007669"/>
    <property type="project" value="InterPro"/>
</dbReference>
<dbReference type="Pfam" id="PF00067">
    <property type="entry name" value="p450"/>
    <property type="match status" value="2"/>
</dbReference>
<dbReference type="PROSITE" id="PS00086">
    <property type="entry name" value="CYTOCHROME_P450"/>
    <property type="match status" value="2"/>
</dbReference>
<reference evidence="15 16" key="1">
    <citation type="submission" date="2015-04" db="EMBL/GenBank/DDBJ databases">
        <authorList>
            <person name="Syromyatnikov M.Y."/>
            <person name="Popov V.N."/>
        </authorList>
    </citation>
    <scope>NUCLEOTIDE SEQUENCE [LARGE SCALE GENOMIC DNA]</scope>
</reference>
<dbReference type="InterPro" id="IPR050476">
    <property type="entry name" value="Insect_CytP450_Detox"/>
</dbReference>